<keyword evidence="2" id="KW-1185">Reference proteome</keyword>
<accession>A0AAE0YS05</accession>
<comment type="caution">
    <text evidence="1">The sequence shown here is derived from an EMBL/GenBank/DDBJ whole genome shotgun (WGS) entry which is preliminary data.</text>
</comment>
<name>A0AAE0YS05_9GAST</name>
<proteinExistence type="predicted"/>
<organism evidence="1 2">
    <name type="scientific">Elysia crispata</name>
    <name type="common">lettuce slug</name>
    <dbReference type="NCBI Taxonomy" id="231223"/>
    <lineage>
        <taxon>Eukaryota</taxon>
        <taxon>Metazoa</taxon>
        <taxon>Spiralia</taxon>
        <taxon>Lophotrochozoa</taxon>
        <taxon>Mollusca</taxon>
        <taxon>Gastropoda</taxon>
        <taxon>Heterobranchia</taxon>
        <taxon>Euthyneura</taxon>
        <taxon>Panpulmonata</taxon>
        <taxon>Sacoglossa</taxon>
        <taxon>Placobranchoidea</taxon>
        <taxon>Plakobranchidae</taxon>
        <taxon>Elysia</taxon>
    </lineage>
</organism>
<reference evidence="1" key="1">
    <citation type="journal article" date="2023" name="G3 (Bethesda)">
        <title>A reference genome for the long-term kleptoplast-retaining sea slug Elysia crispata morphotype clarki.</title>
        <authorList>
            <person name="Eastman K.E."/>
            <person name="Pendleton A.L."/>
            <person name="Shaikh M.A."/>
            <person name="Suttiyut T."/>
            <person name="Ogas R."/>
            <person name="Tomko P."/>
            <person name="Gavelis G."/>
            <person name="Widhalm J.R."/>
            <person name="Wisecaver J.H."/>
        </authorList>
    </citation>
    <scope>NUCLEOTIDE SEQUENCE</scope>
    <source>
        <strain evidence="1">ECLA1</strain>
    </source>
</reference>
<dbReference type="EMBL" id="JAWDGP010005538">
    <property type="protein sequence ID" value="KAK3756214.1"/>
    <property type="molecule type" value="Genomic_DNA"/>
</dbReference>
<gene>
    <name evidence="1" type="ORF">RRG08_015750</name>
</gene>
<protein>
    <submittedName>
        <fullName evidence="1">Uncharacterized protein</fullName>
    </submittedName>
</protein>
<sequence length="96" mass="10873">MFQLNMSTSSHHKNPGLECPICDIGIDYKQRPNWIDVEQTLATCWDRYYTTITAPATLWLWLTVIGVIHINKASGRCGLDRCLKPSFATPPPKVII</sequence>
<evidence type="ECO:0000313" key="2">
    <source>
        <dbReference type="Proteomes" id="UP001283361"/>
    </source>
</evidence>
<dbReference type="Proteomes" id="UP001283361">
    <property type="component" value="Unassembled WGS sequence"/>
</dbReference>
<dbReference type="AlphaFoldDB" id="A0AAE0YS05"/>
<evidence type="ECO:0000313" key="1">
    <source>
        <dbReference type="EMBL" id="KAK3756214.1"/>
    </source>
</evidence>